<gene>
    <name evidence="2" type="ORF">ACFVKH_18235</name>
</gene>
<dbReference type="RefSeq" id="WP_377967739.1">
    <property type="nucleotide sequence ID" value="NZ_JBHZOL010000102.1"/>
</dbReference>
<evidence type="ECO:0000313" key="3">
    <source>
        <dbReference type="Proteomes" id="UP001600165"/>
    </source>
</evidence>
<comment type="caution">
    <text evidence="2">The sequence shown here is derived from an EMBL/GenBank/DDBJ whole genome shotgun (WGS) entry which is preliminary data.</text>
</comment>
<dbReference type="Proteomes" id="UP001600165">
    <property type="component" value="Unassembled WGS sequence"/>
</dbReference>
<proteinExistence type="predicted"/>
<organism evidence="2 3">
    <name type="scientific">Almyronema epifaneia S1</name>
    <dbReference type="NCBI Taxonomy" id="2991925"/>
    <lineage>
        <taxon>Bacteria</taxon>
        <taxon>Bacillati</taxon>
        <taxon>Cyanobacteriota</taxon>
        <taxon>Cyanophyceae</taxon>
        <taxon>Nodosilineales</taxon>
        <taxon>Nodosilineaceae</taxon>
        <taxon>Almyronema</taxon>
        <taxon>Almyronema epifaneia</taxon>
    </lineage>
</organism>
<feature type="compositionally biased region" description="Polar residues" evidence="1">
    <location>
        <begin position="1"/>
        <end position="10"/>
    </location>
</feature>
<evidence type="ECO:0000256" key="1">
    <source>
        <dbReference type="SAM" id="MobiDB-lite"/>
    </source>
</evidence>
<protein>
    <submittedName>
        <fullName evidence="2">Resolvase</fullName>
    </submittedName>
</protein>
<reference evidence="2 3" key="1">
    <citation type="submission" date="2024-10" db="EMBL/GenBank/DDBJ databases">
        <authorList>
            <person name="Ratan Roy A."/>
            <person name="Morales Sandoval P.H."/>
            <person name="De Los Santos Villalobos S."/>
            <person name="Chakraborty S."/>
            <person name="Mukherjee J."/>
        </authorList>
    </citation>
    <scope>NUCLEOTIDE SEQUENCE [LARGE SCALE GENOMIC DNA]</scope>
    <source>
        <strain evidence="2 3">S1</strain>
    </source>
</reference>
<sequence length="130" mass="14839">MDNLESSPASSLFGERHSTALNDPGNLMTIDDVQRYLNRSRASVYRYANTDLNILNPPHERQRLNPEIRLSKDDPLLFHPNEVARFAQEVLGLKQVKIEVRESPETATHALLKAILEELKGIRQLLSQRP</sequence>
<dbReference type="EMBL" id="JBHZOL010000102">
    <property type="protein sequence ID" value="MFE4108226.1"/>
    <property type="molecule type" value="Genomic_DNA"/>
</dbReference>
<name>A0ABW6IJ44_9CYAN</name>
<evidence type="ECO:0000313" key="2">
    <source>
        <dbReference type="EMBL" id="MFE4108226.1"/>
    </source>
</evidence>
<keyword evidence="3" id="KW-1185">Reference proteome</keyword>
<accession>A0ABW6IJ44</accession>
<feature type="region of interest" description="Disordered" evidence="1">
    <location>
        <begin position="1"/>
        <end position="25"/>
    </location>
</feature>